<dbReference type="EMBL" id="CP072643">
    <property type="protein sequence ID" value="QUV95433.1"/>
    <property type="molecule type" value="Genomic_DNA"/>
</dbReference>
<dbReference type="GO" id="GO:0032259">
    <property type="term" value="P:methylation"/>
    <property type="evidence" value="ECO:0007669"/>
    <property type="project" value="UniProtKB-KW"/>
</dbReference>
<gene>
    <name evidence="1" type="ORF">J8C05_11340</name>
</gene>
<organism evidence="1 2">
    <name type="scientific">Chloracidobacterium sp. N</name>
    <dbReference type="NCBI Taxonomy" id="2821540"/>
    <lineage>
        <taxon>Bacteria</taxon>
        <taxon>Pseudomonadati</taxon>
        <taxon>Acidobacteriota</taxon>
        <taxon>Terriglobia</taxon>
        <taxon>Terriglobales</taxon>
        <taxon>Acidobacteriaceae</taxon>
        <taxon>Chloracidobacterium</taxon>
        <taxon>Chloracidobacterium aggregatum</taxon>
    </lineage>
</organism>
<protein>
    <submittedName>
        <fullName evidence="1">SAM-dependent methyltransferase</fullName>
    </submittedName>
</protein>
<keyword evidence="2" id="KW-1185">Reference proteome</keyword>
<accession>A0ABX8B4Q1</accession>
<dbReference type="GO" id="GO:0008168">
    <property type="term" value="F:methyltransferase activity"/>
    <property type="evidence" value="ECO:0007669"/>
    <property type="project" value="UniProtKB-KW"/>
</dbReference>
<reference evidence="1 2" key="1">
    <citation type="submission" date="2021-03" db="EMBL/GenBank/DDBJ databases">
        <title>Genomic and phenotypic characterization of Chloracidobacterium isolates provides evidence for multiple species.</title>
        <authorList>
            <person name="Saini M.K."/>
            <person name="Costas A.M.G."/>
            <person name="Tank M."/>
            <person name="Bryant D.A."/>
        </authorList>
    </citation>
    <scope>NUCLEOTIDE SEQUENCE [LARGE SCALE GENOMIC DNA]</scope>
    <source>
        <strain evidence="1 2">N</strain>
    </source>
</reference>
<keyword evidence="1" id="KW-0808">Transferase</keyword>
<evidence type="ECO:0000313" key="2">
    <source>
        <dbReference type="Proteomes" id="UP000677668"/>
    </source>
</evidence>
<sequence length="138" mass="16039">MQADYLDAHERHWEDAEHLFQSGRWANADHLYGLAAECGLKKLMLAFGMSYDTSRDRPDNKKDRVHADGVWARFESYRCRRPQGARYVLAVPNPFSDWHISQRYAHQSNFGQDRVQKHQAGAASVRRLIRQAQKEGLI</sequence>
<dbReference type="RefSeq" id="WP_211423656.1">
    <property type="nucleotide sequence ID" value="NZ_CP072643.1"/>
</dbReference>
<evidence type="ECO:0000313" key="1">
    <source>
        <dbReference type="EMBL" id="QUV95433.1"/>
    </source>
</evidence>
<name>A0ABX8B4Q1_9BACT</name>
<keyword evidence="1" id="KW-0489">Methyltransferase</keyword>
<proteinExistence type="predicted"/>
<dbReference type="Proteomes" id="UP000677668">
    <property type="component" value="Chromosome 2"/>
</dbReference>